<dbReference type="GO" id="GO:0030246">
    <property type="term" value="F:carbohydrate binding"/>
    <property type="evidence" value="ECO:0007669"/>
    <property type="project" value="InterPro"/>
</dbReference>
<name>A0A1M4VAJ3_9BACT</name>
<gene>
    <name evidence="3" type="ORF">SAMN05443144_102244</name>
</gene>
<accession>A0A1M4VAJ3</accession>
<dbReference type="AlphaFoldDB" id="A0A1M4VAJ3"/>
<dbReference type="InterPro" id="IPR010502">
    <property type="entry name" value="Carb-bd_dom_fam9"/>
</dbReference>
<feature type="chain" id="PRO_5009907875" evidence="1">
    <location>
        <begin position="23"/>
        <end position="241"/>
    </location>
</feature>
<evidence type="ECO:0000256" key="1">
    <source>
        <dbReference type="SAM" id="SignalP"/>
    </source>
</evidence>
<dbReference type="Pfam" id="PF06452">
    <property type="entry name" value="CBM9_1"/>
    <property type="match status" value="1"/>
</dbReference>
<keyword evidence="1" id="KW-0732">Signal</keyword>
<dbReference type="Gene3D" id="2.60.40.1190">
    <property type="match status" value="1"/>
</dbReference>
<dbReference type="GO" id="GO:0004553">
    <property type="term" value="F:hydrolase activity, hydrolyzing O-glycosyl compounds"/>
    <property type="evidence" value="ECO:0007669"/>
    <property type="project" value="InterPro"/>
</dbReference>
<organism evidence="3 4">
    <name type="scientific">Fodinibius roseus</name>
    <dbReference type="NCBI Taxonomy" id="1194090"/>
    <lineage>
        <taxon>Bacteria</taxon>
        <taxon>Pseudomonadati</taxon>
        <taxon>Balneolota</taxon>
        <taxon>Balneolia</taxon>
        <taxon>Balneolales</taxon>
        <taxon>Balneolaceae</taxon>
        <taxon>Fodinibius</taxon>
    </lineage>
</organism>
<dbReference type="CDD" id="cd09620">
    <property type="entry name" value="CBM9_like_3"/>
    <property type="match status" value="1"/>
</dbReference>
<sequence>MILKTISLFSLLTIMISQPLLGQSNGSLHVKKTEDFSIDGRGSASQWSAAPWVTIPQRSTKTDDTSLKTRMKILYSDTGLYFLFESEDQQLSATMDADFMKLWKEDVVEVFLWPDTNNPVYFEYEISPLNYELPLLISNEGGDLARWRPYMYEEDRKTRHKTSVKGGPRQSNASITQWNAEFFIPYKLLRPLHNISPGTGTEWRANFYRVDYDGGQSTTFSWQPVEKTFHDYDNYGTLLFE</sequence>
<protein>
    <submittedName>
        <fullName evidence="3">Carbohydrate family 9 binding domain-like</fullName>
    </submittedName>
</protein>
<dbReference type="RefSeq" id="WP_073059356.1">
    <property type="nucleotide sequence ID" value="NZ_FQUS01000002.1"/>
</dbReference>
<feature type="domain" description="Carbohydrate-binding" evidence="2">
    <location>
        <begin position="38"/>
        <end position="133"/>
    </location>
</feature>
<keyword evidence="4" id="KW-1185">Reference proteome</keyword>
<dbReference type="SUPFAM" id="SSF49344">
    <property type="entry name" value="CBD9-like"/>
    <property type="match status" value="1"/>
</dbReference>
<dbReference type="STRING" id="1194090.SAMN05443144_102244"/>
<dbReference type="EMBL" id="FQUS01000002">
    <property type="protein sequence ID" value="SHE65917.1"/>
    <property type="molecule type" value="Genomic_DNA"/>
</dbReference>
<evidence type="ECO:0000313" key="4">
    <source>
        <dbReference type="Proteomes" id="UP000184041"/>
    </source>
</evidence>
<feature type="signal peptide" evidence="1">
    <location>
        <begin position="1"/>
        <end position="22"/>
    </location>
</feature>
<evidence type="ECO:0000259" key="2">
    <source>
        <dbReference type="Pfam" id="PF06452"/>
    </source>
</evidence>
<dbReference type="GO" id="GO:0016052">
    <property type="term" value="P:carbohydrate catabolic process"/>
    <property type="evidence" value="ECO:0007669"/>
    <property type="project" value="InterPro"/>
</dbReference>
<dbReference type="Proteomes" id="UP000184041">
    <property type="component" value="Unassembled WGS sequence"/>
</dbReference>
<proteinExistence type="predicted"/>
<evidence type="ECO:0000313" key="3">
    <source>
        <dbReference type="EMBL" id="SHE65917.1"/>
    </source>
</evidence>
<reference evidence="3 4" key="1">
    <citation type="submission" date="2016-11" db="EMBL/GenBank/DDBJ databases">
        <authorList>
            <person name="Jaros S."/>
            <person name="Januszkiewicz K."/>
            <person name="Wedrychowicz H."/>
        </authorList>
    </citation>
    <scope>NUCLEOTIDE SEQUENCE [LARGE SCALE GENOMIC DNA]</scope>
    <source>
        <strain evidence="3 4">DSM 21986</strain>
    </source>
</reference>